<dbReference type="AlphaFoldDB" id="A0A2C9D8A9"/>
<gene>
    <name evidence="1" type="ORF">HDIA_2244</name>
</gene>
<reference evidence="1" key="1">
    <citation type="submission" date="2017-09" db="EMBL/GenBank/DDBJ databases">
        <authorList>
            <person name="Ehlers B."/>
            <person name="Leendertz F.H."/>
        </authorList>
    </citation>
    <scope>NUCLEOTIDE SEQUENCE</scope>
    <source>
        <strain evidence="1">Type strain: E19</strain>
    </source>
</reference>
<organism evidence="1 2">
    <name type="scientific">Hartmannibacter diazotrophicus</name>
    <dbReference type="NCBI Taxonomy" id="1482074"/>
    <lineage>
        <taxon>Bacteria</taxon>
        <taxon>Pseudomonadati</taxon>
        <taxon>Pseudomonadota</taxon>
        <taxon>Alphaproteobacteria</taxon>
        <taxon>Hyphomicrobiales</taxon>
        <taxon>Pleomorphomonadaceae</taxon>
        <taxon>Hartmannibacter</taxon>
    </lineage>
</organism>
<proteinExistence type="predicted"/>
<protein>
    <submittedName>
        <fullName evidence="1">Uncharacterized protein</fullName>
    </submittedName>
</protein>
<dbReference type="Proteomes" id="UP000223606">
    <property type="component" value="Chromosome 1"/>
</dbReference>
<keyword evidence="2" id="KW-1185">Reference proteome</keyword>
<accession>A0A2C9D8A9</accession>
<name>A0A2C9D8A9_9HYPH</name>
<evidence type="ECO:0000313" key="2">
    <source>
        <dbReference type="Proteomes" id="UP000223606"/>
    </source>
</evidence>
<dbReference type="KEGG" id="hdi:HDIA_2244"/>
<evidence type="ECO:0000313" key="1">
    <source>
        <dbReference type="EMBL" id="SON55785.1"/>
    </source>
</evidence>
<sequence length="78" mass="8292">MTTYTAAQVAALGALKTHWALAAGEDGYPVPRGGFVSRRTMRGLATRGLVLFTDNDKAALSGAGERLLSGQRPYTPRQ</sequence>
<dbReference type="RefSeq" id="WP_099556245.1">
    <property type="nucleotide sequence ID" value="NZ_LT960614.1"/>
</dbReference>
<dbReference type="EMBL" id="LT960614">
    <property type="protein sequence ID" value="SON55785.1"/>
    <property type="molecule type" value="Genomic_DNA"/>
</dbReference>